<feature type="non-terminal residue" evidence="1">
    <location>
        <position position="68"/>
    </location>
</feature>
<sequence>MSKKSTHVKVAGSRHREAPFLPERERYLRNCADSGATPGSLTAKRNELIWIACLLPMTAPQGIDIGQL</sequence>
<accession>A0ABS1TNG9</accession>
<evidence type="ECO:0000313" key="1">
    <source>
        <dbReference type="EMBL" id="MBL4951465.1"/>
    </source>
</evidence>
<reference evidence="1 2" key="1">
    <citation type="submission" date="2021-01" db="EMBL/GenBank/DDBJ databases">
        <title>Genome public.</title>
        <authorList>
            <person name="Liu C."/>
            <person name="Sun Q."/>
        </authorList>
    </citation>
    <scope>NUCLEOTIDE SEQUENCE [LARGE SCALE GENOMIC DNA]</scope>
    <source>
        <strain evidence="1 2">YIM B02564</strain>
    </source>
</reference>
<organism evidence="1 2">
    <name type="scientific">Neobacillus paridis</name>
    <dbReference type="NCBI Taxonomy" id="2803862"/>
    <lineage>
        <taxon>Bacteria</taxon>
        <taxon>Bacillati</taxon>
        <taxon>Bacillota</taxon>
        <taxon>Bacilli</taxon>
        <taxon>Bacillales</taxon>
        <taxon>Bacillaceae</taxon>
        <taxon>Neobacillus</taxon>
    </lineage>
</organism>
<keyword evidence="2" id="KW-1185">Reference proteome</keyword>
<protein>
    <submittedName>
        <fullName evidence="1">Uncharacterized protein</fullName>
    </submittedName>
</protein>
<evidence type="ECO:0000313" key="2">
    <source>
        <dbReference type="Proteomes" id="UP000623967"/>
    </source>
</evidence>
<dbReference type="Proteomes" id="UP000623967">
    <property type="component" value="Unassembled WGS sequence"/>
</dbReference>
<proteinExistence type="predicted"/>
<comment type="caution">
    <text evidence="1">The sequence shown here is derived from an EMBL/GenBank/DDBJ whole genome shotgun (WGS) entry which is preliminary data.</text>
</comment>
<gene>
    <name evidence="1" type="ORF">JK635_04315</name>
</gene>
<name>A0ABS1TNG9_9BACI</name>
<dbReference type="EMBL" id="JAESWB010000032">
    <property type="protein sequence ID" value="MBL4951465.1"/>
    <property type="molecule type" value="Genomic_DNA"/>
</dbReference>